<keyword evidence="6" id="KW-1278">Translocase</keyword>
<dbReference type="GO" id="GO:0043682">
    <property type="term" value="F:P-type divalent copper transporter activity"/>
    <property type="evidence" value="ECO:0007669"/>
    <property type="project" value="TreeGrafter"/>
</dbReference>
<name>A0A4R3K7G1_9FIRM</name>
<feature type="transmembrane region" description="Helical" evidence="11">
    <location>
        <begin position="91"/>
        <end position="115"/>
    </location>
</feature>
<dbReference type="AlphaFoldDB" id="A0A4R3K7G1"/>
<sequence>MSLHPIIHTKANNNATKYPRLILSTSIIASLFLLYIYFAPLAGAPLPAIINPHYDQCAFLTARFFIIILILLINYQYYINSSKGPNNFWNYDILICASTIILFFLSITTAVPIFMGSNLPTNAFWGETAALIITFAVALKTYTLHLLQKSADSLDQFVSLPAFTTVLDLDTDEEKQLPCSALQKDDIVIIKDKQIIPADGNIFWGNGSIDESCLTGKKEKADKASGDKVFMGTINTKGTFHYRVSASQDNSVFTQLLNIKNTSTTVNTATDLFALKISKYFTIFTLLMAVCTLILSIYLQKSPAFIFSLLAAIFVTGLLHSFISCTRIQFLTTLNKFARAGIFFKTPATIEQARHIDTVILGKTGILTEGHPVVTALQAEGITPKVLLALAASAEKDFDVPLARALVTSSIKNQAHLQRISSAQLLTGKGVEALINGDIIRVGKASWLEDEGVKISNELQMKAFQIAQEGGTPIFIALRKYCHGVLTLLDPLKYRCKAALALLQHMKINTILFTSDNKNTAKTIAKDLSIDQYRAELLPTDKAREIDLLHTHGLTIAAVGNADNDLPMLHAADIGVYLNNDIQANVVTAADVIIPANSLYEVGEMISYCQYIMKKIHRSFLFSGLCLFFILVGILISPLYFAQAAFLPIAAAVLAGGLSFLQINFSHHSRKF</sequence>
<reference evidence="13 14" key="1">
    <citation type="submission" date="2019-03" db="EMBL/GenBank/DDBJ databases">
        <title>Genomic Encyclopedia of Type Strains, Phase IV (KMG-IV): sequencing the most valuable type-strain genomes for metagenomic binning, comparative biology and taxonomic classification.</title>
        <authorList>
            <person name="Goeker M."/>
        </authorList>
    </citation>
    <scope>NUCLEOTIDE SEQUENCE [LARGE SCALE GENOMIC DNA]</scope>
    <source>
        <strain evidence="13 14">DSM 20467</strain>
    </source>
</reference>
<dbReference type="Pfam" id="PF00122">
    <property type="entry name" value="E1-E2_ATPase"/>
    <property type="match status" value="1"/>
</dbReference>
<keyword evidence="5" id="KW-0187">Copper transport</keyword>
<dbReference type="OrthoDB" id="1668808at2"/>
<keyword evidence="9 11" id="KW-0472">Membrane</keyword>
<dbReference type="PRINTS" id="PR00119">
    <property type="entry name" value="CATATPASE"/>
</dbReference>
<feature type="transmembrane region" description="Helical" evidence="11">
    <location>
        <begin position="646"/>
        <end position="665"/>
    </location>
</feature>
<dbReference type="PANTHER" id="PTHR43520:SF8">
    <property type="entry name" value="P-TYPE CU(+) TRANSPORTER"/>
    <property type="match status" value="1"/>
</dbReference>
<dbReference type="Pfam" id="PF00702">
    <property type="entry name" value="Hydrolase"/>
    <property type="match status" value="1"/>
</dbReference>
<evidence type="ECO:0000259" key="12">
    <source>
        <dbReference type="Pfam" id="PF00122"/>
    </source>
</evidence>
<dbReference type="GO" id="GO:0055070">
    <property type="term" value="P:copper ion homeostasis"/>
    <property type="evidence" value="ECO:0007669"/>
    <property type="project" value="TreeGrafter"/>
</dbReference>
<feature type="domain" description="P-type ATPase A" evidence="12">
    <location>
        <begin position="165"/>
        <end position="256"/>
    </location>
</feature>
<keyword evidence="4" id="KW-0479">Metal-binding</keyword>
<dbReference type="InterPro" id="IPR023299">
    <property type="entry name" value="ATPase_P-typ_cyto_dom_N"/>
</dbReference>
<keyword evidence="5" id="KW-0406">Ion transport</keyword>
<dbReference type="InterPro" id="IPR001757">
    <property type="entry name" value="P_typ_ATPase"/>
</dbReference>
<feature type="transmembrane region" description="Helical" evidence="11">
    <location>
        <begin position="620"/>
        <end position="640"/>
    </location>
</feature>
<evidence type="ECO:0000313" key="14">
    <source>
        <dbReference type="Proteomes" id="UP000295188"/>
    </source>
</evidence>
<dbReference type="Gene3D" id="3.40.50.1000">
    <property type="entry name" value="HAD superfamily/HAD-like"/>
    <property type="match status" value="1"/>
</dbReference>
<evidence type="ECO:0000256" key="8">
    <source>
        <dbReference type="ARBA" id="ARBA00023008"/>
    </source>
</evidence>
<evidence type="ECO:0000256" key="7">
    <source>
        <dbReference type="ARBA" id="ARBA00022989"/>
    </source>
</evidence>
<dbReference type="GO" id="GO:0012505">
    <property type="term" value="C:endomembrane system"/>
    <property type="evidence" value="ECO:0007669"/>
    <property type="project" value="UniProtKB-SubCell"/>
</dbReference>
<keyword evidence="14" id="KW-1185">Reference proteome</keyword>
<gene>
    <name evidence="13" type="ORF">EDC37_10926</name>
</gene>
<dbReference type="Proteomes" id="UP000295188">
    <property type="component" value="Unassembled WGS sequence"/>
</dbReference>
<feature type="transmembrane region" description="Helical" evidence="11">
    <location>
        <begin position="58"/>
        <end position="79"/>
    </location>
</feature>
<dbReference type="InterPro" id="IPR059000">
    <property type="entry name" value="ATPase_P-type_domA"/>
</dbReference>
<evidence type="ECO:0000256" key="5">
    <source>
        <dbReference type="ARBA" id="ARBA00022796"/>
    </source>
</evidence>
<keyword evidence="5" id="KW-0813">Transport</keyword>
<keyword evidence="3 11" id="KW-0812">Transmembrane</keyword>
<dbReference type="InterPro" id="IPR008250">
    <property type="entry name" value="ATPase_P-typ_transduc_dom_A_sf"/>
</dbReference>
<dbReference type="Gene3D" id="3.40.1110.10">
    <property type="entry name" value="Calcium-transporting ATPase, cytoplasmic domain N"/>
    <property type="match status" value="1"/>
</dbReference>
<dbReference type="EMBL" id="SMAA01000009">
    <property type="protein sequence ID" value="TCS78673.1"/>
    <property type="molecule type" value="Genomic_DNA"/>
</dbReference>
<accession>A0A4R3K7G1</accession>
<evidence type="ECO:0000256" key="1">
    <source>
        <dbReference type="ARBA" id="ARBA00004127"/>
    </source>
</evidence>
<evidence type="ECO:0000256" key="11">
    <source>
        <dbReference type="SAM" id="Phobius"/>
    </source>
</evidence>
<feature type="transmembrane region" description="Helical" evidence="11">
    <location>
        <begin position="305"/>
        <end position="323"/>
    </location>
</feature>
<evidence type="ECO:0000256" key="10">
    <source>
        <dbReference type="ARBA" id="ARBA00049289"/>
    </source>
</evidence>
<comment type="caution">
    <text evidence="13">The sequence shown here is derived from an EMBL/GenBank/DDBJ whole genome shotgun (WGS) entry which is preliminary data.</text>
</comment>
<evidence type="ECO:0000313" key="13">
    <source>
        <dbReference type="EMBL" id="TCS78673.1"/>
    </source>
</evidence>
<keyword evidence="7 11" id="KW-1133">Transmembrane helix</keyword>
<evidence type="ECO:0000256" key="3">
    <source>
        <dbReference type="ARBA" id="ARBA00022692"/>
    </source>
</evidence>
<feature type="transmembrane region" description="Helical" evidence="11">
    <location>
        <begin position="21"/>
        <end position="38"/>
    </location>
</feature>
<dbReference type="Gene3D" id="2.70.150.10">
    <property type="entry name" value="Calcium-transporting ATPase, cytoplasmic transduction domain A"/>
    <property type="match status" value="1"/>
</dbReference>
<dbReference type="GO" id="GO:0005524">
    <property type="term" value="F:ATP binding"/>
    <property type="evidence" value="ECO:0007669"/>
    <property type="project" value="InterPro"/>
</dbReference>
<dbReference type="GO" id="GO:0140581">
    <property type="term" value="F:P-type monovalent copper transporter activity"/>
    <property type="evidence" value="ECO:0007669"/>
    <property type="project" value="UniProtKB-EC"/>
</dbReference>
<evidence type="ECO:0000256" key="9">
    <source>
        <dbReference type="ARBA" id="ARBA00023136"/>
    </source>
</evidence>
<dbReference type="GO" id="GO:0005507">
    <property type="term" value="F:copper ion binding"/>
    <property type="evidence" value="ECO:0007669"/>
    <property type="project" value="TreeGrafter"/>
</dbReference>
<dbReference type="SUPFAM" id="SSF56784">
    <property type="entry name" value="HAD-like"/>
    <property type="match status" value="1"/>
</dbReference>
<organism evidence="13 14">
    <name type="scientific">Pectinatus cerevisiiphilus</name>
    <dbReference type="NCBI Taxonomy" id="86956"/>
    <lineage>
        <taxon>Bacteria</taxon>
        <taxon>Bacillati</taxon>
        <taxon>Bacillota</taxon>
        <taxon>Negativicutes</taxon>
        <taxon>Selenomonadales</taxon>
        <taxon>Selenomonadaceae</taxon>
        <taxon>Pectinatus</taxon>
    </lineage>
</organism>
<evidence type="ECO:0000256" key="2">
    <source>
        <dbReference type="ARBA" id="ARBA00012517"/>
    </source>
</evidence>
<dbReference type="NCBIfam" id="TIGR01494">
    <property type="entry name" value="ATPase_P-type"/>
    <property type="match status" value="1"/>
</dbReference>
<evidence type="ECO:0000256" key="4">
    <source>
        <dbReference type="ARBA" id="ARBA00022723"/>
    </source>
</evidence>
<protein>
    <recommendedName>
        <fullName evidence="2">P-type Cu(+) transporter</fullName>
        <ecNumber evidence="2">7.2.2.8</ecNumber>
    </recommendedName>
</protein>
<feature type="transmembrane region" description="Helical" evidence="11">
    <location>
        <begin position="280"/>
        <end position="299"/>
    </location>
</feature>
<dbReference type="SUPFAM" id="SSF81653">
    <property type="entry name" value="Calcium ATPase, transduction domain A"/>
    <property type="match status" value="1"/>
</dbReference>
<evidence type="ECO:0000256" key="6">
    <source>
        <dbReference type="ARBA" id="ARBA00022967"/>
    </source>
</evidence>
<dbReference type="InterPro" id="IPR023214">
    <property type="entry name" value="HAD_sf"/>
</dbReference>
<keyword evidence="8" id="KW-0186">Copper</keyword>
<feature type="transmembrane region" description="Helical" evidence="11">
    <location>
        <begin position="121"/>
        <end position="139"/>
    </location>
</feature>
<dbReference type="PANTHER" id="PTHR43520">
    <property type="entry name" value="ATP7, ISOFORM B"/>
    <property type="match status" value="1"/>
</dbReference>
<proteinExistence type="predicted"/>
<dbReference type="GO" id="GO:0016020">
    <property type="term" value="C:membrane"/>
    <property type="evidence" value="ECO:0007669"/>
    <property type="project" value="InterPro"/>
</dbReference>
<dbReference type="InterPro" id="IPR036412">
    <property type="entry name" value="HAD-like_sf"/>
</dbReference>
<comment type="subcellular location">
    <subcellularLocation>
        <location evidence="1">Endomembrane system</location>
        <topology evidence="1">Multi-pass membrane protein</topology>
    </subcellularLocation>
</comment>
<dbReference type="EC" id="7.2.2.8" evidence="2"/>
<comment type="catalytic activity">
    <reaction evidence="10">
        <text>Cu(+)(in) + ATP + H2O = Cu(+)(out) + ADP + phosphate + H(+)</text>
        <dbReference type="Rhea" id="RHEA:25792"/>
        <dbReference type="ChEBI" id="CHEBI:15377"/>
        <dbReference type="ChEBI" id="CHEBI:15378"/>
        <dbReference type="ChEBI" id="CHEBI:30616"/>
        <dbReference type="ChEBI" id="CHEBI:43474"/>
        <dbReference type="ChEBI" id="CHEBI:49552"/>
        <dbReference type="ChEBI" id="CHEBI:456216"/>
        <dbReference type="EC" id="7.2.2.8"/>
    </reaction>
</comment>
<dbReference type="GO" id="GO:0016887">
    <property type="term" value="F:ATP hydrolysis activity"/>
    <property type="evidence" value="ECO:0007669"/>
    <property type="project" value="InterPro"/>
</dbReference>